<sequence>MAWIFRRTVGRHSDVDGAGDDEQVLLLITARCLLGKEVRERMLDKVDEVWEKITNLTSLLFLYAPTPVLRQCDRVRVALASIFAEVVRSRRRSSIRAGDVDVMQSLMEARYRDGRDTTEPEVMGLVVAIIFSGTGAEAHIGSNVAVPTRDKLVVHMELAAADVGTGPGIDCSNVGPVGCAVDAPVVQQLQIDGHGGPMWTSVGGDAAPFLCLGGFGNTCAVYEYGLEDDGGGFVLELDETRFDFGTRYELECETAEPDRVKEVLERLLTVAGVPYEYCGSSKFACFMSGKLRP</sequence>
<dbReference type="SUPFAM" id="SSF55154">
    <property type="entry name" value="CYTH-like phosphatases"/>
    <property type="match status" value="1"/>
</dbReference>
<dbReference type="Gene3D" id="2.40.320.10">
    <property type="entry name" value="Hypothetical Protein Pfu-838710-001"/>
    <property type="match status" value="1"/>
</dbReference>
<dbReference type="ExpressionAtlas" id="A0A1D6GTH4">
    <property type="expression patterns" value="baseline and differential"/>
</dbReference>
<dbReference type="AlphaFoldDB" id="A0A1D6GTH4"/>
<dbReference type="EMBL" id="CM000781">
    <property type="protein sequence ID" value="AQK66299.1"/>
    <property type="molecule type" value="Genomic_DNA"/>
</dbReference>
<gene>
    <name evidence="1" type="ORF">ZEAMMB73_Zm00001d014444</name>
</gene>
<dbReference type="PANTHER" id="PTHR34948">
    <property type="entry name" value="OS08G0299200 PROTEIN"/>
    <property type="match status" value="1"/>
</dbReference>
<dbReference type="Gene3D" id="1.10.630.10">
    <property type="entry name" value="Cytochrome P450"/>
    <property type="match status" value="1"/>
</dbReference>
<name>A0A1D6GTH4_MAIZE</name>
<dbReference type="GO" id="GO:0004497">
    <property type="term" value="F:monooxygenase activity"/>
    <property type="evidence" value="ECO:0007669"/>
    <property type="project" value="InterPro"/>
</dbReference>
<dbReference type="GO" id="GO:0005506">
    <property type="term" value="F:iron ion binding"/>
    <property type="evidence" value="ECO:0007669"/>
    <property type="project" value="InterPro"/>
</dbReference>
<reference evidence="1" key="1">
    <citation type="submission" date="2015-12" db="EMBL/GenBank/DDBJ databases">
        <title>Update maize B73 reference genome by single molecule sequencing technologies.</title>
        <authorList>
            <consortium name="Maize Genome Sequencing Project"/>
            <person name="Ware D."/>
        </authorList>
    </citation>
    <scope>NUCLEOTIDE SEQUENCE</scope>
    <source>
        <tissue evidence="1">Seedling</tissue>
    </source>
</reference>
<dbReference type="GO" id="GO:0016705">
    <property type="term" value="F:oxidoreductase activity, acting on paired donors, with incorporation or reduction of molecular oxygen"/>
    <property type="evidence" value="ECO:0007669"/>
    <property type="project" value="InterPro"/>
</dbReference>
<dbReference type="InterPro" id="IPR036396">
    <property type="entry name" value="Cyt_P450_sf"/>
</dbReference>
<proteinExistence type="predicted"/>
<dbReference type="GO" id="GO:0020037">
    <property type="term" value="F:heme binding"/>
    <property type="evidence" value="ECO:0007669"/>
    <property type="project" value="InterPro"/>
</dbReference>
<evidence type="ECO:0000313" key="1">
    <source>
        <dbReference type="EMBL" id="AQK66299.1"/>
    </source>
</evidence>
<accession>A0A1D6GTH4</accession>
<organism evidence="1">
    <name type="scientific">Zea mays</name>
    <name type="common">Maize</name>
    <dbReference type="NCBI Taxonomy" id="4577"/>
    <lineage>
        <taxon>Eukaryota</taxon>
        <taxon>Viridiplantae</taxon>
        <taxon>Streptophyta</taxon>
        <taxon>Embryophyta</taxon>
        <taxon>Tracheophyta</taxon>
        <taxon>Spermatophyta</taxon>
        <taxon>Magnoliopsida</taxon>
        <taxon>Liliopsida</taxon>
        <taxon>Poales</taxon>
        <taxon>Poaceae</taxon>
        <taxon>PACMAD clade</taxon>
        <taxon>Panicoideae</taxon>
        <taxon>Andropogonodae</taxon>
        <taxon>Andropogoneae</taxon>
        <taxon>Tripsacinae</taxon>
        <taxon>Zea</taxon>
    </lineage>
</organism>
<dbReference type="SMR" id="A0A1D6GTH4"/>
<dbReference type="InterPro" id="IPR033469">
    <property type="entry name" value="CYTH-like_dom_sf"/>
</dbReference>
<dbReference type="STRING" id="4577.A0A1D6GTH4"/>
<dbReference type="PANTHER" id="PTHR34948:SF2">
    <property type="entry name" value="TRIPHOSPHATE TUNNEL METALLOENZYME 3"/>
    <property type="match status" value="1"/>
</dbReference>
<dbReference type="InParanoid" id="A0A1D6GTH4"/>
<protein>
    <submittedName>
        <fullName evidence="1">Triphosphate tunel metalloenzyme 3</fullName>
    </submittedName>
</protein>
<dbReference type="SUPFAM" id="SSF48264">
    <property type="entry name" value="Cytochrome P450"/>
    <property type="match status" value="1"/>
</dbReference>
<dbReference type="FunCoup" id="A0A1D6GTH4">
    <property type="interactions" value="13"/>
</dbReference>